<gene>
    <name evidence="1" type="ORF">HINF_LOCUS3025</name>
    <name evidence="2" type="ORF">HINF_LOCUS70050</name>
</gene>
<protein>
    <submittedName>
        <fullName evidence="2">Hypothetical_protein</fullName>
    </submittedName>
</protein>
<proteinExistence type="predicted"/>
<evidence type="ECO:0000313" key="3">
    <source>
        <dbReference type="Proteomes" id="UP001642409"/>
    </source>
</evidence>
<reference evidence="1" key="1">
    <citation type="submission" date="2023-06" db="EMBL/GenBank/DDBJ databases">
        <authorList>
            <person name="Kurt Z."/>
        </authorList>
    </citation>
    <scope>NUCLEOTIDE SEQUENCE</scope>
</reference>
<evidence type="ECO:0000313" key="1">
    <source>
        <dbReference type="EMBL" id="CAI9915380.1"/>
    </source>
</evidence>
<keyword evidence="3" id="KW-1185">Reference proteome</keyword>
<sequence>MLPVKYLREMPIIQREYKIIRETIIEFKMCDMAESNTLLFEYFESVLNNLDFENITLVSAHQYYIKYRKIVIFEHPKIGELSLNWSVLVAQAVYNYSKCLHYVNGIYLHLQSIQVDKAYRIQRTRRFCIQYGALGLRYVVLCNLNSTRLNLEEKMRKRAKSDILDIDQDLLINQLITYHVFIPLSLHDFHDVGRFQQIFIHFLLQQLSSN</sequence>
<comment type="caution">
    <text evidence="1">The sequence shown here is derived from an EMBL/GenBank/DDBJ whole genome shotgun (WGS) entry which is preliminary data.</text>
</comment>
<dbReference type="Proteomes" id="UP001642409">
    <property type="component" value="Unassembled WGS sequence"/>
</dbReference>
<dbReference type="AlphaFoldDB" id="A0AA86N9Q5"/>
<dbReference type="EMBL" id="CAXDID020000519">
    <property type="protein sequence ID" value="CAL6099374.1"/>
    <property type="molecule type" value="Genomic_DNA"/>
</dbReference>
<evidence type="ECO:0000313" key="2">
    <source>
        <dbReference type="EMBL" id="CAL6099374.1"/>
    </source>
</evidence>
<accession>A0AA86N9Q5</accession>
<name>A0AA86N9Q5_9EUKA</name>
<organism evidence="1">
    <name type="scientific">Hexamita inflata</name>
    <dbReference type="NCBI Taxonomy" id="28002"/>
    <lineage>
        <taxon>Eukaryota</taxon>
        <taxon>Metamonada</taxon>
        <taxon>Diplomonadida</taxon>
        <taxon>Hexamitidae</taxon>
        <taxon>Hexamitinae</taxon>
        <taxon>Hexamita</taxon>
    </lineage>
</organism>
<reference evidence="2 3" key="2">
    <citation type="submission" date="2024-07" db="EMBL/GenBank/DDBJ databases">
        <authorList>
            <person name="Akdeniz Z."/>
        </authorList>
    </citation>
    <scope>NUCLEOTIDE SEQUENCE [LARGE SCALE GENOMIC DNA]</scope>
</reference>
<dbReference type="EMBL" id="CATOUU010000073">
    <property type="protein sequence ID" value="CAI9915380.1"/>
    <property type="molecule type" value="Genomic_DNA"/>
</dbReference>